<evidence type="ECO:0000313" key="4">
    <source>
        <dbReference type="EMBL" id="MBU5677272.1"/>
    </source>
</evidence>
<reference evidence="4 5" key="1">
    <citation type="submission" date="2021-06" db="EMBL/GenBank/DDBJ databases">
        <authorList>
            <person name="Sun Q."/>
            <person name="Li D."/>
        </authorList>
    </citation>
    <scope>NUCLEOTIDE SEQUENCE [LARGE SCALE GENOMIC DNA]</scope>
    <source>
        <strain evidence="4 5">MSJ-5</strain>
    </source>
</reference>
<dbReference type="EC" id="4.2.3.5" evidence="1 2"/>
<feature type="binding site" evidence="1">
    <location>
        <position position="40"/>
    </location>
    <ligand>
        <name>NADP(+)</name>
        <dbReference type="ChEBI" id="CHEBI:58349"/>
    </ligand>
</feature>
<comment type="subunit">
    <text evidence="1">Homotetramer.</text>
</comment>
<feature type="binding site" evidence="1">
    <location>
        <position position="293"/>
    </location>
    <ligand>
        <name>FMN</name>
        <dbReference type="ChEBI" id="CHEBI:58210"/>
    </ligand>
</feature>
<dbReference type="PANTHER" id="PTHR21085:SF0">
    <property type="entry name" value="CHORISMATE SYNTHASE"/>
    <property type="match status" value="1"/>
</dbReference>
<keyword evidence="1" id="KW-0521">NADP</keyword>
<dbReference type="EMBL" id="JAHLQK010000005">
    <property type="protein sequence ID" value="MBU5677272.1"/>
    <property type="molecule type" value="Genomic_DNA"/>
</dbReference>
<feature type="binding site" evidence="1">
    <location>
        <begin position="128"/>
        <end position="130"/>
    </location>
    <ligand>
        <name>FMN</name>
        <dbReference type="ChEBI" id="CHEBI:58210"/>
    </ligand>
</feature>
<dbReference type="Pfam" id="PF01264">
    <property type="entry name" value="Chorismate_synt"/>
    <property type="match status" value="1"/>
</dbReference>
<dbReference type="CDD" id="cd07304">
    <property type="entry name" value="Chorismate_synthase"/>
    <property type="match status" value="1"/>
</dbReference>
<comment type="catalytic activity">
    <reaction evidence="1 3">
        <text>5-O-(1-carboxyvinyl)-3-phosphoshikimate = chorismate + phosphate</text>
        <dbReference type="Rhea" id="RHEA:21020"/>
        <dbReference type="ChEBI" id="CHEBI:29748"/>
        <dbReference type="ChEBI" id="CHEBI:43474"/>
        <dbReference type="ChEBI" id="CHEBI:57701"/>
        <dbReference type="EC" id="4.2.3.5"/>
    </reaction>
</comment>
<gene>
    <name evidence="1 4" type="primary">aroC</name>
    <name evidence="4" type="ORF">KQI88_12695</name>
</gene>
<keyword evidence="1" id="KW-0274">FAD</keyword>
<feature type="binding site" evidence="1">
    <location>
        <position position="46"/>
    </location>
    <ligand>
        <name>NADP(+)</name>
        <dbReference type="ChEBI" id="CHEBI:58349"/>
    </ligand>
</feature>
<keyword evidence="1" id="KW-0285">Flavoprotein</keyword>
<accession>A0ABS6G468</accession>
<dbReference type="Proteomes" id="UP000779508">
    <property type="component" value="Unassembled WGS sequence"/>
</dbReference>
<evidence type="ECO:0000256" key="3">
    <source>
        <dbReference type="RuleBase" id="RU000605"/>
    </source>
</evidence>
<dbReference type="NCBIfam" id="TIGR00033">
    <property type="entry name" value="aroC"/>
    <property type="match status" value="1"/>
</dbReference>
<comment type="similarity">
    <text evidence="1 3">Belongs to the chorismate synthase family.</text>
</comment>
<dbReference type="PROSITE" id="PS00788">
    <property type="entry name" value="CHORISMATE_SYNTHASE_2"/>
    <property type="match status" value="1"/>
</dbReference>
<dbReference type="PANTHER" id="PTHR21085">
    <property type="entry name" value="CHORISMATE SYNTHASE"/>
    <property type="match status" value="1"/>
</dbReference>
<comment type="cofactor">
    <cofactor evidence="1 3">
        <name>FMNH2</name>
        <dbReference type="ChEBI" id="CHEBI:57618"/>
    </cofactor>
    <text evidence="1 3">Reduced FMN (FMNH(2)).</text>
</comment>
<evidence type="ECO:0000256" key="1">
    <source>
        <dbReference type="HAMAP-Rule" id="MF_00300"/>
    </source>
</evidence>
<dbReference type="GO" id="GO:0004107">
    <property type="term" value="F:chorismate synthase activity"/>
    <property type="evidence" value="ECO:0007669"/>
    <property type="project" value="UniProtKB-EC"/>
</dbReference>
<keyword evidence="5" id="KW-1185">Reference proteome</keyword>
<comment type="pathway">
    <text evidence="1 3">Metabolic intermediate biosynthesis; chorismate biosynthesis; chorismate from D-erythrose 4-phosphate and phosphoenolpyruvate: step 7/7.</text>
</comment>
<dbReference type="RefSeq" id="WP_216417915.1">
    <property type="nucleotide sequence ID" value="NZ_JAHLQK010000005.1"/>
</dbReference>
<evidence type="ECO:0000313" key="5">
    <source>
        <dbReference type="Proteomes" id="UP000779508"/>
    </source>
</evidence>
<dbReference type="NCBIfam" id="NF003793">
    <property type="entry name" value="PRK05382.1"/>
    <property type="match status" value="1"/>
</dbReference>
<dbReference type="InterPro" id="IPR020541">
    <property type="entry name" value="Chorismate_synthase_CS"/>
</dbReference>
<keyword evidence="1 3" id="KW-0456">Lyase</keyword>
<feature type="binding site" evidence="1">
    <location>
        <position position="334"/>
    </location>
    <ligand>
        <name>FMN</name>
        <dbReference type="ChEBI" id="CHEBI:58210"/>
    </ligand>
</feature>
<dbReference type="PROSITE" id="PS00787">
    <property type="entry name" value="CHORISMATE_SYNTHASE_1"/>
    <property type="match status" value="1"/>
</dbReference>
<dbReference type="PIRSF" id="PIRSF001456">
    <property type="entry name" value="Chorismate_synth"/>
    <property type="match status" value="1"/>
</dbReference>
<evidence type="ECO:0000256" key="2">
    <source>
        <dbReference type="NCBIfam" id="TIGR00033"/>
    </source>
</evidence>
<name>A0ABS6G468_9FIRM</name>
<keyword evidence="1" id="KW-0288">FMN</keyword>
<proteinExistence type="inferred from homology"/>
<sequence length="385" mass="43003">MLRYLSAGESHGKGLVAIIEGLPSNIPIDINIINEDLRRRQRGYGRGNRMKIEKDRVEIITGVRDGKTLGSPLTIMIENIDYKNWTNIMGFEKLEEEQNHIKEPRPGHGDLVGALKYNHMDIRNVIERASARETAIRTAVGSIAKQFLSIFNIEILGHVISIGQVNYRFCQKDIFNYKNRIDESPVRCIDTNMEVQMIQEIEMAKRTGDSLGGSFEVVIRNVPVGLGSYAHFDRKLDGILAQGIMGLQGIKAVEIGDGIDGSSKAGSQFHDEIEYSEVQGYYRNTNRAGGIEAGVSNGEDIIIRGYMKPIPTLTRPLKTVNMLTKEEKEAIVERSDNCAVPAASVVAEGICAFIIAMEIVEKFGGDSIEEMLSNYKRYIDYLRSR</sequence>
<protein>
    <recommendedName>
        <fullName evidence="1 2">Chorismate synthase</fullName>
        <shortName evidence="1">CS</shortName>
        <ecNumber evidence="1 2">4.2.3.5</ecNumber>
    </recommendedName>
    <alternativeName>
        <fullName evidence="1">5-enolpyruvylshikimate-3-phosphate phospholyase</fullName>
    </alternativeName>
</protein>
<dbReference type="HAMAP" id="MF_00300">
    <property type="entry name" value="Chorismate_synth"/>
    <property type="match status" value="1"/>
</dbReference>
<keyword evidence="1 3" id="KW-0057">Aromatic amino acid biosynthesis</keyword>
<keyword evidence="1 3" id="KW-0028">Amino-acid biosynthesis</keyword>
<organism evidence="4 5">
    <name type="scientific">Alkaliphilus flagellatus</name>
    <dbReference type="NCBI Taxonomy" id="2841507"/>
    <lineage>
        <taxon>Bacteria</taxon>
        <taxon>Bacillati</taxon>
        <taxon>Bacillota</taxon>
        <taxon>Clostridia</taxon>
        <taxon>Peptostreptococcales</taxon>
        <taxon>Natronincolaceae</taxon>
        <taxon>Alkaliphilus</taxon>
    </lineage>
</organism>
<feature type="binding site" evidence="1">
    <location>
        <begin position="248"/>
        <end position="249"/>
    </location>
    <ligand>
        <name>FMN</name>
        <dbReference type="ChEBI" id="CHEBI:58210"/>
    </ligand>
</feature>
<dbReference type="InterPro" id="IPR000453">
    <property type="entry name" value="Chorismate_synth"/>
</dbReference>
<comment type="caution">
    <text evidence="4">The sequence shown here is derived from an EMBL/GenBank/DDBJ whole genome shotgun (WGS) entry which is preliminary data.</text>
</comment>
<comment type="function">
    <text evidence="1">Catalyzes the anti-1,4-elimination of the C-3 phosphate and the C-6 proR hydrogen from 5-enolpyruvylshikimate-3-phosphate (EPSP) to yield chorismate, which is the branch point compound that serves as the starting substrate for the three terminal pathways of aromatic amino acid biosynthesis. This reaction introduces a second double bond into the aromatic ring system.</text>
</comment>
<feature type="binding site" evidence="1">
    <location>
        <begin position="308"/>
        <end position="312"/>
    </location>
    <ligand>
        <name>FMN</name>
        <dbReference type="ChEBI" id="CHEBI:58210"/>
    </ligand>
</feature>